<protein>
    <submittedName>
        <fullName evidence="9">ABC transporter permease subunit</fullName>
    </submittedName>
</protein>
<accession>A0A345ZY46</accession>
<keyword evidence="2 7" id="KW-0813">Transport</keyword>
<dbReference type="InterPro" id="IPR000515">
    <property type="entry name" value="MetI-like"/>
</dbReference>
<dbReference type="Proteomes" id="UP000254889">
    <property type="component" value="Chromosome"/>
</dbReference>
<evidence type="ECO:0000256" key="7">
    <source>
        <dbReference type="RuleBase" id="RU363032"/>
    </source>
</evidence>
<dbReference type="RefSeq" id="WP_115692222.1">
    <property type="nucleotide sequence ID" value="NZ_CP031417.1"/>
</dbReference>
<feature type="transmembrane region" description="Helical" evidence="7">
    <location>
        <begin position="215"/>
        <end position="236"/>
    </location>
</feature>
<evidence type="ECO:0000313" key="9">
    <source>
        <dbReference type="EMBL" id="AXK81843.1"/>
    </source>
</evidence>
<proteinExistence type="inferred from homology"/>
<dbReference type="KEGG" id="ptaw:DW352_15715"/>
<sequence length="242" mass="25276">MRKAGDFLILIVALLAVWQVLHMIAGDTTLTSPADTFAKLGALMRTGQFWANVAETGQAFALALVISIIGGVGIGTLLGLNRTSGTVSEPILISLYSLPKVTLYPLVLLCFGLGMSAKVAFGAMHGLIPVALFTMKAIMHIKPVYLRTARALRLSPGQVAATIALPAVLPEVMAGARLGFSLSLLGVLIGEMFASKRGLGFMINSAMGLGDIATIMAVAVFLSVFAVAANALLLVIDRAIPR</sequence>
<evidence type="ECO:0000256" key="5">
    <source>
        <dbReference type="ARBA" id="ARBA00022989"/>
    </source>
</evidence>
<dbReference type="Gene3D" id="1.10.3720.10">
    <property type="entry name" value="MetI-like"/>
    <property type="match status" value="1"/>
</dbReference>
<keyword evidence="3" id="KW-1003">Cell membrane</keyword>
<dbReference type="OrthoDB" id="8138334at2"/>
<dbReference type="InterPro" id="IPR035906">
    <property type="entry name" value="MetI-like_sf"/>
</dbReference>
<evidence type="ECO:0000256" key="4">
    <source>
        <dbReference type="ARBA" id="ARBA00022692"/>
    </source>
</evidence>
<organism evidence="9 10">
    <name type="scientific">Pseudolabrys taiwanensis</name>
    <dbReference type="NCBI Taxonomy" id="331696"/>
    <lineage>
        <taxon>Bacteria</taxon>
        <taxon>Pseudomonadati</taxon>
        <taxon>Pseudomonadota</taxon>
        <taxon>Alphaproteobacteria</taxon>
        <taxon>Hyphomicrobiales</taxon>
        <taxon>Xanthobacteraceae</taxon>
        <taxon>Pseudolabrys</taxon>
    </lineage>
</organism>
<evidence type="ECO:0000313" key="10">
    <source>
        <dbReference type="Proteomes" id="UP000254889"/>
    </source>
</evidence>
<evidence type="ECO:0000259" key="8">
    <source>
        <dbReference type="PROSITE" id="PS50928"/>
    </source>
</evidence>
<dbReference type="SUPFAM" id="SSF161098">
    <property type="entry name" value="MetI-like"/>
    <property type="match status" value="1"/>
</dbReference>
<name>A0A345ZY46_9HYPH</name>
<evidence type="ECO:0000256" key="2">
    <source>
        <dbReference type="ARBA" id="ARBA00022448"/>
    </source>
</evidence>
<feature type="transmembrane region" description="Helical" evidence="7">
    <location>
        <begin position="60"/>
        <end position="80"/>
    </location>
</feature>
<keyword evidence="6 7" id="KW-0472">Membrane</keyword>
<comment type="subcellular location">
    <subcellularLocation>
        <location evidence="1 7">Cell membrane</location>
        <topology evidence="1 7">Multi-pass membrane protein</topology>
    </subcellularLocation>
</comment>
<dbReference type="GO" id="GO:0055085">
    <property type="term" value="P:transmembrane transport"/>
    <property type="evidence" value="ECO:0007669"/>
    <property type="project" value="InterPro"/>
</dbReference>
<dbReference type="Pfam" id="PF00528">
    <property type="entry name" value="BPD_transp_1"/>
    <property type="match status" value="1"/>
</dbReference>
<dbReference type="EMBL" id="CP031417">
    <property type="protein sequence ID" value="AXK81843.1"/>
    <property type="molecule type" value="Genomic_DNA"/>
</dbReference>
<dbReference type="PANTHER" id="PTHR30151">
    <property type="entry name" value="ALKANE SULFONATE ABC TRANSPORTER-RELATED, MEMBRANE SUBUNIT"/>
    <property type="match status" value="1"/>
</dbReference>
<gene>
    <name evidence="9" type="ORF">DW352_15715</name>
</gene>
<keyword evidence="4 7" id="KW-0812">Transmembrane</keyword>
<evidence type="ECO:0000256" key="3">
    <source>
        <dbReference type="ARBA" id="ARBA00022475"/>
    </source>
</evidence>
<feature type="domain" description="ABC transmembrane type-1" evidence="8">
    <location>
        <begin position="53"/>
        <end position="233"/>
    </location>
</feature>
<comment type="similarity">
    <text evidence="7">Belongs to the binding-protein-dependent transport system permease family.</text>
</comment>
<dbReference type="AlphaFoldDB" id="A0A345ZY46"/>
<evidence type="ECO:0000256" key="1">
    <source>
        <dbReference type="ARBA" id="ARBA00004651"/>
    </source>
</evidence>
<reference evidence="9 10" key="1">
    <citation type="submission" date="2018-07" db="EMBL/GenBank/DDBJ databases">
        <authorList>
            <person name="Quirk P.G."/>
            <person name="Krulwich T.A."/>
        </authorList>
    </citation>
    <scope>NUCLEOTIDE SEQUENCE [LARGE SCALE GENOMIC DNA]</scope>
    <source>
        <strain evidence="9 10">CC-BB4</strain>
    </source>
</reference>
<feature type="transmembrane region" description="Helical" evidence="7">
    <location>
        <begin position="120"/>
        <end position="139"/>
    </location>
</feature>
<feature type="transmembrane region" description="Helical" evidence="7">
    <location>
        <begin position="151"/>
        <end position="169"/>
    </location>
</feature>
<evidence type="ECO:0000256" key="6">
    <source>
        <dbReference type="ARBA" id="ARBA00023136"/>
    </source>
</evidence>
<dbReference type="PROSITE" id="PS50928">
    <property type="entry name" value="ABC_TM1"/>
    <property type="match status" value="1"/>
</dbReference>
<keyword evidence="5 7" id="KW-1133">Transmembrane helix</keyword>
<dbReference type="PANTHER" id="PTHR30151:SF0">
    <property type="entry name" value="ABC TRANSPORTER PERMEASE PROTEIN MJ0413-RELATED"/>
    <property type="match status" value="1"/>
</dbReference>
<dbReference type="GO" id="GO:0005886">
    <property type="term" value="C:plasma membrane"/>
    <property type="evidence" value="ECO:0007669"/>
    <property type="project" value="UniProtKB-SubCell"/>
</dbReference>
<feature type="transmembrane region" description="Helical" evidence="7">
    <location>
        <begin position="92"/>
        <end position="114"/>
    </location>
</feature>
<keyword evidence="10" id="KW-1185">Reference proteome</keyword>